<proteinExistence type="predicted"/>
<dbReference type="AlphaFoldDB" id="A0A0D0DZF8"/>
<accession>A0A0D0DZF8</accession>
<dbReference type="EMBL" id="KN825279">
    <property type="protein sequence ID" value="KIK92449.1"/>
    <property type="molecule type" value="Genomic_DNA"/>
</dbReference>
<sequence>MTWSMPHGLLVPSGAGNENTQSANPIKASHEQKMHISRGSVSVNSFVIPPTESVPRYL</sequence>
<gene>
    <name evidence="2" type="ORF">PAXRUDRAFT_829953</name>
</gene>
<name>A0A0D0DZF8_9AGAM</name>
<dbReference type="Proteomes" id="UP000054538">
    <property type="component" value="Unassembled WGS sequence"/>
</dbReference>
<organism evidence="2 3">
    <name type="scientific">Paxillus rubicundulus Ve08.2h10</name>
    <dbReference type="NCBI Taxonomy" id="930991"/>
    <lineage>
        <taxon>Eukaryota</taxon>
        <taxon>Fungi</taxon>
        <taxon>Dikarya</taxon>
        <taxon>Basidiomycota</taxon>
        <taxon>Agaricomycotina</taxon>
        <taxon>Agaricomycetes</taxon>
        <taxon>Agaricomycetidae</taxon>
        <taxon>Boletales</taxon>
        <taxon>Paxilineae</taxon>
        <taxon>Paxillaceae</taxon>
        <taxon>Paxillus</taxon>
    </lineage>
</organism>
<protein>
    <submittedName>
        <fullName evidence="2">Uncharacterized protein</fullName>
    </submittedName>
</protein>
<evidence type="ECO:0000313" key="2">
    <source>
        <dbReference type="EMBL" id="KIK92449.1"/>
    </source>
</evidence>
<keyword evidence="3" id="KW-1185">Reference proteome</keyword>
<reference evidence="2 3" key="1">
    <citation type="submission" date="2014-04" db="EMBL/GenBank/DDBJ databases">
        <authorList>
            <consortium name="DOE Joint Genome Institute"/>
            <person name="Kuo A."/>
            <person name="Kohler A."/>
            <person name="Jargeat P."/>
            <person name="Nagy L.G."/>
            <person name="Floudas D."/>
            <person name="Copeland A."/>
            <person name="Barry K.W."/>
            <person name="Cichocki N."/>
            <person name="Veneault-Fourrey C."/>
            <person name="LaButti K."/>
            <person name="Lindquist E.A."/>
            <person name="Lipzen A."/>
            <person name="Lundell T."/>
            <person name="Morin E."/>
            <person name="Murat C."/>
            <person name="Sun H."/>
            <person name="Tunlid A."/>
            <person name="Henrissat B."/>
            <person name="Grigoriev I.V."/>
            <person name="Hibbett D.S."/>
            <person name="Martin F."/>
            <person name="Nordberg H.P."/>
            <person name="Cantor M.N."/>
            <person name="Hua S.X."/>
        </authorList>
    </citation>
    <scope>NUCLEOTIDE SEQUENCE [LARGE SCALE GENOMIC DNA]</scope>
    <source>
        <strain evidence="2 3">Ve08.2h10</strain>
    </source>
</reference>
<dbReference type="HOGENOM" id="CLU_2979769_0_0_1"/>
<evidence type="ECO:0000256" key="1">
    <source>
        <dbReference type="SAM" id="MobiDB-lite"/>
    </source>
</evidence>
<feature type="region of interest" description="Disordered" evidence="1">
    <location>
        <begin position="1"/>
        <end position="58"/>
    </location>
</feature>
<dbReference type="InParanoid" id="A0A0D0DZF8"/>
<reference evidence="3" key="2">
    <citation type="submission" date="2015-01" db="EMBL/GenBank/DDBJ databases">
        <title>Evolutionary Origins and Diversification of the Mycorrhizal Mutualists.</title>
        <authorList>
            <consortium name="DOE Joint Genome Institute"/>
            <consortium name="Mycorrhizal Genomics Consortium"/>
            <person name="Kohler A."/>
            <person name="Kuo A."/>
            <person name="Nagy L.G."/>
            <person name="Floudas D."/>
            <person name="Copeland A."/>
            <person name="Barry K.W."/>
            <person name="Cichocki N."/>
            <person name="Veneault-Fourrey C."/>
            <person name="LaButti K."/>
            <person name="Lindquist E.A."/>
            <person name="Lipzen A."/>
            <person name="Lundell T."/>
            <person name="Morin E."/>
            <person name="Murat C."/>
            <person name="Riley R."/>
            <person name="Ohm R."/>
            <person name="Sun H."/>
            <person name="Tunlid A."/>
            <person name="Henrissat B."/>
            <person name="Grigoriev I.V."/>
            <person name="Hibbett D.S."/>
            <person name="Martin F."/>
        </authorList>
    </citation>
    <scope>NUCLEOTIDE SEQUENCE [LARGE SCALE GENOMIC DNA]</scope>
    <source>
        <strain evidence="3">Ve08.2h10</strain>
    </source>
</reference>
<evidence type="ECO:0000313" key="3">
    <source>
        <dbReference type="Proteomes" id="UP000054538"/>
    </source>
</evidence>